<sequence>MWHAVYSNRPFYVEQLENIRVNIEKTYVENKENRVQRLLSQGPRTGRPTQILSPVHSKSTRSKSTDASSNTESTSATTSATTAAIRRAKPPKRLNKGKRAESGSKEPKICWYHKRFGSDSRKCIKPCSFNQKKKKKRDSEVAAASTSVPHSAVSPKTTSSEHVKTNHSCITSSFRLLIKDRLNSLKFLLDTGSEVSVHSPTEANKRNGTSSDLTSLPLPQEQRESDLLLILNKNFRNICEKLYVCVIWCDEI</sequence>
<feature type="region of interest" description="Disordered" evidence="1">
    <location>
        <begin position="130"/>
        <end position="161"/>
    </location>
</feature>
<dbReference type="EMBL" id="JAPWDV010000004">
    <property type="protein sequence ID" value="KAJ6216056.1"/>
    <property type="molecule type" value="Genomic_DNA"/>
</dbReference>
<organism evidence="2 3">
    <name type="scientific">Blomia tropicalis</name>
    <name type="common">Mite</name>
    <dbReference type="NCBI Taxonomy" id="40697"/>
    <lineage>
        <taxon>Eukaryota</taxon>
        <taxon>Metazoa</taxon>
        <taxon>Ecdysozoa</taxon>
        <taxon>Arthropoda</taxon>
        <taxon>Chelicerata</taxon>
        <taxon>Arachnida</taxon>
        <taxon>Acari</taxon>
        <taxon>Acariformes</taxon>
        <taxon>Sarcoptiformes</taxon>
        <taxon>Astigmata</taxon>
        <taxon>Glycyphagoidea</taxon>
        <taxon>Echimyopodidae</taxon>
        <taxon>Blomia</taxon>
    </lineage>
</organism>
<protein>
    <recommendedName>
        <fullName evidence="4">Peptidase A2 domain-containing protein</fullName>
    </recommendedName>
</protein>
<feature type="region of interest" description="Disordered" evidence="1">
    <location>
        <begin position="38"/>
        <end position="104"/>
    </location>
</feature>
<keyword evidence="3" id="KW-1185">Reference proteome</keyword>
<feature type="region of interest" description="Disordered" evidence="1">
    <location>
        <begin position="198"/>
        <end position="217"/>
    </location>
</feature>
<dbReference type="AlphaFoldDB" id="A0A9Q0RK81"/>
<evidence type="ECO:0000256" key="1">
    <source>
        <dbReference type="SAM" id="MobiDB-lite"/>
    </source>
</evidence>
<evidence type="ECO:0000313" key="2">
    <source>
        <dbReference type="EMBL" id="KAJ6216056.1"/>
    </source>
</evidence>
<name>A0A9Q0RK81_BLOTA</name>
<dbReference type="Proteomes" id="UP001142055">
    <property type="component" value="Chromosome 4"/>
</dbReference>
<proteinExistence type="predicted"/>
<accession>A0A9Q0RK81</accession>
<feature type="compositionally biased region" description="Polar residues" evidence="1">
    <location>
        <begin position="144"/>
        <end position="158"/>
    </location>
</feature>
<evidence type="ECO:0008006" key="4">
    <source>
        <dbReference type="Google" id="ProtNLM"/>
    </source>
</evidence>
<feature type="compositionally biased region" description="Basic residues" evidence="1">
    <location>
        <begin position="86"/>
        <end position="97"/>
    </location>
</feature>
<feature type="compositionally biased region" description="Polar residues" evidence="1">
    <location>
        <begin position="198"/>
        <end position="214"/>
    </location>
</feature>
<feature type="compositionally biased region" description="Low complexity" evidence="1">
    <location>
        <begin position="65"/>
        <end position="84"/>
    </location>
</feature>
<evidence type="ECO:0000313" key="3">
    <source>
        <dbReference type="Proteomes" id="UP001142055"/>
    </source>
</evidence>
<comment type="caution">
    <text evidence="2">The sequence shown here is derived from an EMBL/GenBank/DDBJ whole genome shotgun (WGS) entry which is preliminary data.</text>
</comment>
<reference evidence="2" key="1">
    <citation type="submission" date="2022-12" db="EMBL/GenBank/DDBJ databases">
        <title>Genome assemblies of Blomia tropicalis.</title>
        <authorList>
            <person name="Cui Y."/>
        </authorList>
    </citation>
    <scope>NUCLEOTIDE SEQUENCE</scope>
    <source>
        <tissue evidence="2">Adult mites</tissue>
    </source>
</reference>
<gene>
    <name evidence="2" type="ORF">RDWZM_010556</name>
</gene>
<feature type="compositionally biased region" description="Polar residues" evidence="1">
    <location>
        <begin position="38"/>
        <end position="52"/>
    </location>
</feature>